<comment type="caution">
    <text evidence="1">The sequence shown here is derived from an EMBL/GenBank/DDBJ whole genome shotgun (WGS) entry which is preliminary data.</text>
</comment>
<reference evidence="1 2" key="2">
    <citation type="journal article" date="2022" name="Mol. Ecol. Resour.">
        <title>The genomes of chicory, endive, great burdock and yacon provide insights into Asteraceae paleo-polyploidization history and plant inulin production.</title>
        <authorList>
            <person name="Fan W."/>
            <person name="Wang S."/>
            <person name="Wang H."/>
            <person name="Wang A."/>
            <person name="Jiang F."/>
            <person name="Liu H."/>
            <person name="Zhao H."/>
            <person name="Xu D."/>
            <person name="Zhang Y."/>
        </authorList>
    </citation>
    <scope>NUCLEOTIDE SEQUENCE [LARGE SCALE GENOMIC DNA]</scope>
    <source>
        <strain evidence="2">cv. Yunnan</strain>
        <tissue evidence="1">Leaves</tissue>
    </source>
</reference>
<dbReference type="EMBL" id="CM042021">
    <property type="protein sequence ID" value="KAI3818376.1"/>
    <property type="molecule type" value="Genomic_DNA"/>
</dbReference>
<protein>
    <submittedName>
        <fullName evidence="1">Uncharacterized protein</fullName>
    </submittedName>
</protein>
<evidence type="ECO:0000313" key="2">
    <source>
        <dbReference type="Proteomes" id="UP001056120"/>
    </source>
</evidence>
<evidence type="ECO:0000313" key="1">
    <source>
        <dbReference type="EMBL" id="KAI3818376.1"/>
    </source>
</evidence>
<reference evidence="2" key="1">
    <citation type="journal article" date="2022" name="Mol. Ecol. Resour.">
        <title>The genomes of chicory, endive, great burdock and yacon provide insights into Asteraceae palaeo-polyploidization history and plant inulin production.</title>
        <authorList>
            <person name="Fan W."/>
            <person name="Wang S."/>
            <person name="Wang H."/>
            <person name="Wang A."/>
            <person name="Jiang F."/>
            <person name="Liu H."/>
            <person name="Zhao H."/>
            <person name="Xu D."/>
            <person name="Zhang Y."/>
        </authorList>
    </citation>
    <scope>NUCLEOTIDE SEQUENCE [LARGE SCALE GENOMIC DNA]</scope>
    <source>
        <strain evidence="2">cv. Yunnan</strain>
    </source>
</reference>
<dbReference type="Proteomes" id="UP001056120">
    <property type="component" value="Linkage Group LG04"/>
</dbReference>
<name>A0ACB9JDY0_9ASTR</name>
<proteinExistence type="predicted"/>
<gene>
    <name evidence="1" type="ORF">L1987_12182</name>
</gene>
<accession>A0ACB9JDY0</accession>
<sequence length="103" mass="11490">MQLPGRIKFTAITEELTSPKLLQTYLYNPDESIEGKLMPKKLHGVLVPFGSKRLQEPKEMSLSDIATEVHKFLQSHRERPFPGPDRLGGRTSLTAASIKSICG</sequence>
<keyword evidence="2" id="KW-1185">Reference proteome</keyword>
<organism evidence="1 2">
    <name type="scientific">Smallanthus sonchifolius</name>
    <dbReference type="NCBI Taxonomy" id="185202"/>
    <lineage>
        <taxon>Eukaryota</taxon>
        <taxon>Viridiplantae</taxon>
        <taxon>Streptophyta</taxon>
        <taxon>Embryophyta</taxon>
        <taxon>Tracheophyta</taxon>
        <taxon>Spermatophyta</taxon>
        <taxon>Magnoliopsida</taxon>
        <taxon>eudicotyledons</taxon>
        <taxon>Gunneridae</taxon>
        <taxon>Pentapetalae</taxon>
        <taxon>asterids</taxon>
        <taxon>campanulids</taxon>
        <taxon>Asterales</taxon>
        <taxon>Asteraceae</taxon>
        <taxon>Asteroideae</taxon>
        <taxon>Heliantheae alliance</taxon>
        <taxon>Millerieae</taxon>
        <taxon>Smallanthus</taxon>
    </lineage>
</organism>